<accession>A0ABP2D5F7</accession>
<proteinExistence type="predicted"/>
<dbReference type="Proteomes" id="UP000003257">
    <property type="component" value="Unassembled WGS sequence"/>
</dbReference>
<feature type="transmembrane region" description="Helical" evidence="1">
    <location>
        <begin position="363"/>
        <end position="387"/>
    </location>
</feature>
<reference evidence="2 3" key="1">
    <citation type="submission" date="2007-11" db="EMBL/GenBank/DDBJ databases">
        <authorList>
            <person name="Wagner-Dobler I."/>
            <person name="Ferriera S."/>
            <person name="Johnson J."/>
            <person name="Kravitz S."/>
            <person name="Beeson K."/>
            <person name="Sutton G."/>
            <person name="Rogers Y.-H."/>
            <person name="Friedman R."/>
            <person name="Frazier M."/>
            <person name="Venter J.C."/>
        </authorList>
    </citation>
    <scope>NUCLEOTIDE SEQUENCE [LARGE SCALE GENOMIC DNA]</scope>
    <source>
        <strain evidence="2 3">HEL-45</strain>
    </source>
</reference>
<feature type="transmembrane region" description="Helical" evidence="1">
    <location>
        <begin position="334"/>
        <end position="357"/>
    </location>
</feature>
<dbReference type="Pfam" id="PF16933">
    <property type="entry name" value="PelG"/>
    <property type="match status" value="1"/>
</dbReference>
<feature type="transmembrane region" description="Helical" evidence="1">
    <location>
        <begin position="229"/>
        <end position="251"/>
    </location>
</feature>
<feature type="transmembrane region" description="Helical" evidence="1">
    <location>
        <begin position="394"/>
        <end position="414"/>
    </location>
</feature>
<feature type="transmembrane region" description="Helical" evidence="1">
    <location>
        <begin position="128"/>
        <end position="151"/>
    </location>
</feature>
<dbReference type="EMBL" id="ABID01000014">
    <property type="protein sequence ID" value="EDQ03516.1"/>
    <property type="molecule type" value="Genomic_DNA"/>
</dbReference>
<feature type="transmembrane region" description="Helical" evidence="1">
    <location>
        <begin position="420"/>
        <end position="438"/>
    </location>
</feature>
<feature type="transmembrane region" description="Helical" evidence="1">
    <location>
        <begin position="20"/>
        <end position="40"/>
    </location>
</feature>
<feature type="transmembrane region" description="Helical" evidence="1">
    <location>
        <begin position="158"/>
        <end position="179"/>
    </location>
</feature>
<name>A0ABP2D5F7_9RHOB</name>
<feature type="transmembrane region" description="Helical" evidence="1">
    <location>
        <begin position="94"/>
        <end position="122"/>
    </location>
</feature>
<evidence type="ECO:0000313" key="3">
    <source>
        <dbReference type="Proteomes" id="UP000003257"/>
    </source>
</evidence>
<evidence type="ECO:0000256" key="1">
    <source>
        <dbReference type="SAM" id="Phobius"/>
    </source>
</evidence>
<protein>
    <recommendedName>
        <fullName evidence="4">Transmembrane protein</fullName>
    </recommendedName>
</protein>
<feature type="transmembrane region" description="Helical" evidence="1">
    <location>
        <begin position="185"/>
        <end position="208"/>
    </location>
</feature>
<keyword evidence="1" id="KW-0812">Transmembrane</keyword>
<feature type="transmembrane region" description="Helical" evidence="1">
    <location>
        <begin position="60"/>
        <end position="82"/>
    </location>
</feature>
<keyword evidence="1" id="KW-1133">Transmembrane helix</keyword>
<keyword evidence="3" id="KW-1185">Reference proteome</keyword>
<dbReference type="RefSeq" id="WP_007120900.1">
    <property type="nucleotide sequence ID" value="NZ_ABID01000014.1"/>
</dbReference>
<gene>
    <name evidence="2" type="ORF">OIHEL45_20046</name>
</gene>
<keyword evidence="1" id="KW-0472">Membrane</keyword>
<sequence length="460" mass="48719">MSKTDWWLDGPLLSPIRKVLEALIVAAGPWVLAVVTLALIGRTAERWLAPEALEDIRLTVVYAFMIAPMVAAPLGVTAARLITNTAEPPHHDSALAALMLVTCGLAGITAQALAAVVVFALRLSDPELALAFVVLTSSSAMMWTAFIIMNACRLRPHLVLSFAAGMGLALTLCQFSIQFSISGALLVWCFTAGIALSFALCLAPFYAIDLPPALLRKTVVDLRKTAGTTWPLAAGAFFAIAGIWADKWIAWAGPNGLVSTAGFAHSPTYDSALFLAHLSAVPGLAALTIHFESPARHAMAQFQSTLTHGASLKAAEQAGEALSAKLWRGIHRTLLTQLALSGLLLLLAPAAASLAGLLLDQFLILRTALIGSLLHILFLSTSAVLILCNRKQAFLTLQLLFVMTNVASTAILSAVYGTTALGFTIASALASIVATIYAHATLRDVLRHCYLTGNEALFYK</sequence>
<comment type="caution">
    <text evidence="2">The sequence shown here is derived from an EMBL/GenBank/DDBJ whole genome shotgun (WGS) entry which is preliminary data.</text>
</comment>
<organism evidence="2 3">
    <name type="scientific">Sulfitobacter indolifex HEL-45</name>
    <dbReference type="NCBI Taxonomy" id="391624"/>
    <lineage>
        <taxon>Bacteria</taxon>
        <taxon>Pseudomonadati</taxon>
        <taxon>Pseudomonadota</taxon>
        <taxon>Alphaproteobacteria</taxon>
        <taxon>Rhodobacterales</taxon>
        <taxon>Roseobacteraceae</taxon>
        <taxon>Sulfitobacter</taxon>
    </lineage>
</organism>
<dbReference type="InterPro" id="IPR031617">
    <property type="entry name" value="PelG"/>
</dbReference>
<evidence type="ECO:0008006" key="4">
    <source>
        <dbReference type="Google" id="ProtNLM"/>
    </source>
</evidence>
<evidence type="ECO:0000313" key="2">
    <source>
        <dbReference type="EMBL" id="EDQ03516.1"/>
    </source>
</evidence>